<comment type="caution">
    <text evidence="2">The sequence shown here is derived from an EMBL/GenBank/DDBJ whole genome shotgun (WGS) entry which is preliminary data.</text>
</comment>
<evidence type="ECO:0000313" key="3">
    <source>
        <dbReference type="Proteomes" id="UP000827721"/>
    </source>
</evidence>
<keyword evidence="3" id="KW-1185">Reference proteome</keyword>
<dbReference type="EMBL" id="JAFEMO010000013">
    <property type="protein sequence ID" value="KAH7549337.1"/>
    <property type="molecule type" value="Genomic_DNA"/>
</dbReference>
<evidence type="ECO:0000313" key="2">
    <source>
        <dbReference type="EMBL" id="KAH7549337.1"/>
    </source>
</evidence>
<accession>A0ABQ8H5Z0</accession>
<evidence type="ECO:0000256" key="1">
    <source>
        <dbReference type="SAM" id="MobiDB-lite"/>
    </source>
</evidence>
<feature type="compositionally biased region" description="Low complexity" evidence="1">
    <location>
        <begin position="11"/>
        <end position="21"/>
    </location>
</feature>
<gene>
    <name evidence="2" type="ORF">JRO89_XS13G0016600</name>
</gene>
<organism evidence="2 3">
    <name type="scientific">Xanthoceras sorbifolium</name>
    <dbReference type="NCBI Taxonomy" id="99658"/>
    <lineage>
        <taxon>Eukaryota</taxon>
        <taxon>Viridiplantae</taxon>
        <taxon>Streptophyta</taxon>
        <taxon>Embryophyta</taxon>
        <taxon>Tracheophyta</taxon>
        <taxon>Spermatophyta</taxon>
        <taxon>Magnoliopsida</taxon>
        <taxon>eudicotyledons</taxon>
        <taxon>Gunneridae</taxon>
        <taxon>Pentapetalae</taxon>
        <taxon>rosids</taxon>
        <taxon>malvids</taxon>
        <taxon>Sapindales</taxon>
        <taxon>Sapindaceae</taxon>
        <taxon>Xanthoceroideae</taxon>
        <taxon>Xanthoceras</taxon>
    </lineage>
</organism>
<dbReference type="Proteomes" id="UP000827721">
    <property type="component" value="Unassembled WGS sequence"/>
</dbReference>
<name>A0ABQ8H5Z0_9ROSI</name>
<protein>
    <submittedName>
        <fullName evidence="2">Uncharacterized protein</fullName>
    </submittedName>
</protein>
<reference evidence="2 3" key="1">
    <citation type="submission" date="2021-02" db="EMBL/GenBank/DDBJ databases">
        <title>Plant Genome Project.</title>
        <authorList>
            <person name="Zhang R.-G."/>
        </authorList>
    </citation>
    <scope>NUCLEOTIDE SEQUENCE [LARGE SCALE GENOMIC DNA]</scope>
    <source>
        <tissue evidence="2">Leaves</tissue>
    </source>
</reference>
<sequence length="162" mass="18548">MPRSLQKIEGSSSDSFTQNSSTLPDHQSLDHAFQYSASTILPIAPQVPAQEPINISAKEFKISESVNNLSHISQFQDYYPTSPFHFAKEFCHIDNNSCYDMETINLQSTVPLGPVDFDTPVVRGCQMEENYWVESDLPYNYNNNNNMNELWQFRNLQESWGA</sequence>
<proteinExistence type="predicted"/>
<feature type="region of interest" description="Disordered" evidence="1">
    <location>
        <begin position="1"/>
        <end position="23"/>
    </location>
</feature>